<dbReference type="SUPFAM" id="SSF50129">
    <property type="entry name" value="GroES-like"/>
    <property type="match status" value="1"/>
</dbReference>
<evidence type="ECO:0000259" key="3">
    <source>
        <dbReference type="SMART" id="SM00829"/>
    </source>
</evidence>
<dbReference type="SMART" id="SM00829">
    <property type="entry name" value="PKS_ER"/>
    <property type="match status" value="1"/>
</dbReference>
<dbReference type="EMBL" id="JARJOW010000006">
    <property type="protein sequence ID" value="MDF5691248.1"/>
    <property type="molecule type" value="Genomic_DNA"/>
</dbReference>
<keyword evidence="1" id="KW-0521">NADP</keyword>
<dbReference type="SUPFAM" id="SSF51735">
    <property type="entry name" value="NAD(P)-binding Rossmann-fold domains"/>
    <property type="match status" value="1"/>
</dbReference>
<dbReference type="CDD" id="cd05282">
    <property type="entry name" value="ETR_like"/>
    <property type="match status" value="1"/>
</dbReference>
<feature type="domain" description="Enoyl reductase (ER)" evidence="3">
    <location>
        <begin position="10"/>
        <end position="320"/>
    </location>
</feature>
<dbReference type="InterPro" id="IPR013154">
    <property type="entry name" value="ADH-like_N"/>
</dbReference>
<evidence type="ECO:0000256" key="2">
    <source>
        <dbReference type="ARBA" id="ARBA00023002"/>
    </source>
</evidence>
<name>A0ABT6BLM3_9BACT</name>
<dbReference type="RefSeq" id="WP_276344573.1">
    <property type="nucleotide sequence ID" value="NZ_JARJOW010000006.1"/>
</dbReference>
<dbReference type="InterPro" id="IPR036291">
    <property type="entry name" value="NAD(P)-bd_dom_sf"/>
</dbReference>
<dbReference type="PANTHER" id="PTHR48106:SF18">
    <property type="entry name" value="QUINONE OXIDOREDUCTASE PIG3"/>
    <property type="match status" value="1"/>
</dbReference>
<dbReference type="Pfam" id="PF08240">
    <property type="entry name" value="ADH_N"/>
    <property type="match status" value="1"/>
</dbReference>
<proteinExistence type="predicted"/>
<dbReference type="PANTHER" id="PTHR48106">
    <property type="entry name" value="QUINONE OXIDOREDUCTASE PIG3-RELATED"/>
    <property type="match status" value="1"/>
</dbReference>
<dbReference type="Gene3D" id="3.40.50.720">
    <property type="entry name" value="NAD(P)-binding Rossmann-like Domain"/>
    <property type="match status" value="1"/>
</dbReference>
<dbReference type="InterPro" id="IPR011032">
    <property type="entry name" value="GroES-like_sf"/>
</dbReference>
<evidence type="ECO:0000313" key="5">
    <source>
        <dbReference type="Proteomes" id="UP001321344"/>
    </source>
</evidence>
<evidence type="ECO:0000256" key="1">
    <source>
        <dbReference type="ARBA" id="ARBA00022857"/>
    </source>
</evidence>
<keyword evidence="5" id="KW-1185">Reference proteome</keyword>
<comment type="caution">
    <text evidence="4">The sequence shown here is derived from an EMBL/GenBank/DDBJ whole genome shotgun (WGS) entry which is preliminary data.</text>
</comment>
<dbReference type="Proteomes" id="UP001321344">
    <property type="component" value="Unassembled WGS sequence"/>
</dbReference>
<organism evidence="4 5">
    <name type="scientific">Aquirufa aurantiipilula</name>
    <dbReference type="NCBI Taxonomy" id="2696561"/>
    <lineage>
        <taxon>Bacteria</taxon>
        <taxon>Pseudomonadati</taxon>
        <taxon>Bacteroidota</taxon>
        <taxon>Cytophagia</taxon>
        <taxon>Cytophagales</taxon>
        <taxon>Flectobacillaceae</taxon>
        <taxon>Aquirufa</taxon>
    </lineage>
</organism>
<dbReference type="Pfam" id="PF00107">
    <property type="entry name" value="ADH_zinc_N"/>
    <property type="match status" value="1"/>
</dbReference>
<dbReference type="InterPro" id="IPR020843">
    <property type="entry name" value="ER"/>
</dbReference>
<reference evidence="4 5" key="1">
    <citation type="submission" date="2023-03" db="EMBL/GenBank/DDBJ databases">
        <title>Genome sequencing of Aquirufa.</title>
        <authorList>
            <person name="Pitt A."/>
            <person name="Hahn M.W."/>
        </authorList>
    </citation>
    <scope>NUCLEOTIDE SEQUENCE [LARGE SCALE GENOMIC DNA]</scope>
    <source>
        <strain evidence="4 5">WAEICH-18A</strain>
    </source>
</reference>
<keyword evidence="2" id="KW-0560">Oxidoreductase</keyword>
<dbReference type="InterPro" id="IPR013149">
    <property type="entry name" value="ADH-like_C"/>
</dbReference>
<evidence type="ECO:0000313" key="4">
    <source>
        <dbReference type="EMBL" id="MDF5691248.1"/>
    </source>
</evidence>
<protein>
    <submittedName>
        <fullName evidence="4">Zinc-dependent alcohol dehydrogenase family protein</fullName>
    </submittedName>
</protein>
<sequence>MKQVIFEQTGLPKDVLKMVEAPMPEPKAHEVRIQVLARNINPSDIMFVQGLYGIQPKLPSSAGFEAVGLIETTDSTSVFPVGTRVIFTAIGTWKEYVCVPVNSVIPVPKNMSNEMACQAFVNPLTAYAMLEASGLKEGDTLLITAGASAWGKLVIQMAKQKGIWVAATVRQAPQKKHLYDLGANLVIDTENEKVSRLIREHVHNGIQAVFDAVGGTLAAQALSCLAVGGTMHVFGLLSLENIPLNSGLLIFKDLTVKGFWLSSWMENTSPETRKTAIKTVFEHLSKESIQVDVASTFPLEKFQEAIRAYETPGRNGKILIVSY</sequence>
<gene>
    <name evidence="4" type="ORF">PQG43_10260</name>
</gene>
<accession>A0ABT6BLM3</accession>
<dbReference type="Gene3D" id="3.90.180.10">
    <property type="entry name" value="Medium-chain alcohol dehydrogenases, catalytic domain"/>
    <property type="match status" value="1"/>
</dbReference>